<dbReference type="OrthoDB" id="9787830at2"/>
<dbReference type="InterPro" id="IPR050902">
    <property type="entry name" value="ABC_Transporter_SBP"/>
</dbReference>
<comment type="similarity">
    <text evidence="1">Belongs to the bacterial solute-binding protein 8 family.</text>
</comment>
<keyword evidence="2" id="KW-0732">Signal</keyword>
<dbReference type="PANTHER" id="PTHR30535">
    <property type="entry name" value="VITAMIN B12-BINDING PROTEIN"/>
    <property type="match status" value="1"/>
</dbReference>
<feature type="domain" description="Fe/B12 periplasmic-binding" evidence="3">
    <location>
        <begin position="58"/>
        <end position="333"/>
    </location>
</feature>
<dbReference type="PANTHER" id="PTHR30535:SF34">
    <property type="entry name" value="MOLYBDATE-BINDING PROTEIN MOLA"/>
    <property type="match status" value="1"/>
</dbReference>
<feature type="chain" id="PRO_5012735242" evidence="2">
    <location>
        <begin position="29"/>
        <end position="370"/>
    </location>
</feature>
<reference evidence="5" key="1">
    <citation type="journal article" date="2017" name="Appl. Environ. Microbiol.">
        <title>Genomic analysis of Calderihabitans maritimus KKC1, a thermophilic hydrogenogenic carboxydotrophic bacterium isolated from marine sediment.</title>
        <authorList>
            <person name="Omae K."/>
            <person name="Yoneda Y."/>
            <person name="Fukuyama Y."/>
            <person name="Yoshida T."/>
            <person name="Sako Y."/>
        </authorList>
    </citation>
    <scope>NUCLEOTIDE SEQUENCE [LARGE SCALE GENOMIC DNA]</scope>
    <source>
        <strain evidence="5">KKC1</strain>
    </source>
</reference>
<comment type="caution">
    <text evidence="4">The sequence shown here is derived from an EMBL/GenBank/DDBJ whole genome shotgun (WGS) entry which is preliminary data.</text>
</comment>
<dbReference type="AlphaFoldDB" id="A0A1Z5HSJ5"/>
<gene>
    <name evidence="4" type="ORF">KKC1_16460</name>
</gene>
<evidence type="ECO:0000256" key="2">
    <source>
        <dbReference type="SAM" id="SignalP"/>
    </source>
</evidence>
<organism evidence="4 5">
    <name type="scientific">Calderihabitans maritimus</name>
    <dbReference type="NCBI Taxonomy" id="1246530"/>
    <lineage>
        <taxon>Bacteria</taxon>
        <taxon>Bacillati</taxon>
        <taxon>Bacillota</taxon>
        <taxon>Clostridia</taxon>
        <taxon>Neomoorellales</taxon>
        <taxon>Calderihabitantaceae</taxon>
        <taxon>Calderihabitans</taxon>
    </lineage>
</organism>
<accession>A0A1Z5HSJ5</accession>
<keyword evidence="5" id="KW-1185">Reference proteome</keyword>
<dbReference type="Proteomes" id="UP000197032">
    <property type="component" value="Unassembled WGS sequence"/>
</dbReference>
<evidence type="ECO:0000259" key="3">
    <source>
        <dbReference type="PROSITE" id="PS50983"/>
    </source>
</evidence>
<dbReference type="PROSITE" id="PS50983">
    <property type="entry name" value="FE_B12_PBP"/>
    <property type="match status" value="1"/>
</dbReference>
<proteinExistence type="inferred from homology"/>
<feature type="signal peptide" evidence="2">
    <location>
        <begin position="1"/>
        <end position="28"/>
    </location>
</feature>
<dbReference type="SUPFAM" id="SSF53807">
    <property type="entry name" value="Helical backbone' metal receptor"/>
    <property type="match status" value="1"/>
</dbReference>
<dbReference type="Gene3D" id="3.40.50.1980">
    <property type="entry name" value="Nitrogenase molybdenum iron protein domain"/>
    <property type="match status" value="2"/>
</dbReference>
<protein>
    <submittedName>
        <fullName evidence="4">Putative ABC transporter, solute binding protein</fullName>
    </submittedName>
</protein>
<dbReference type="RefSeq" id="WP_088553827.1">
    <property type="nucleotide sequence ID" value="NZ_BDGJ01000084.1"/>
</dbReference>
<sequence>MKKVILTGLVLVCLIASLIAGCAPKKEAAPHPEPAVPAYPRTIVDSAGRTVTIDKPIQRIVGRLQVAEAIKILGAEDKMVGVGDSVKQRELFFPELSKLPSVGERSNPNIEKIIELKPDVVIWTRTFAEGVLEKKLEPLGITVIRLDLYRPETILDDLRKLAYILEKEDEAKKFIDWYEGYMNAIKQRTTGLPEDERPKVYFEMFWDYMTCTRGYGPDMMIRAAGGRNIAANLEPPDKAVKVSPEWVVAQNPDIIVKSPSIAGVYPYNIDDPKVLKDIRDAILNRPGFSEITAVKKGRVYVGLPWGELVVTPRSVIGTAYMAKWFHPELFKDLDPKAIHQEYLKRFMRIDYDLDTHGVFVYHPEQHPDGR</sequence>
<dbReference type="EMBL" id="BDGJ01000084">
    <property type="protein sequence ID" value="GAW92492.1"/>
    <property type="molecule type" value="Genomic_DNA"/>
</dbReference>
<dbReference type="Pfam" id="PF01497">
    <property type="entry name" value="Peripla_BP_2"/>
    <property type="match status" value="1"/>
</dbReference>
<name>A0A1Z5HSJ5_9FIRM</name>
<evidence type="ECO:0000313" key="5">
    <source>
        <dbReference type="Proteomes" id="UP000197032"/>
    </source>
</evidence>
<evidence type="ECO:0000313" key="4">
    <source>
        <dbReference type="EMBL" id="GAW92492.1"/>
    </source>
</evidence>
<dbReference type="PROSITE" id="PS51257">
    <property type="entry name" value="PROKAR_LIPOPROTEIN"/>
    <property type="match status" value="1"/>
</dbReference>
<evidence type="ECO:0000256" key="1">
    <source>
        <dbReference type="ARBA" id="ARBA00008814"/>
    </source>
</evidence>
<dbReference type="InterPro" id="IPR002491">
    <property type="entry name" value="ABC_transptr_periplasmic_BD"/>
</dbReference>